<evidence type="ECO:0000313" key="3">
    <source>
        <dbReference type="Proteomes" id="UP000254621"/>
    </source>
</evidence>
<evidence type="ECO:0000313" key="2">
    <source>
        <dbReference type="EMBL" id="SUP61314.1"/>
    </source>
</evidence>
<keyword evidence="1" id="KW-0812">Transmembrane</keyword>
<organism evidence="2 3">
    <name type="scientific">Weissella viridescens</name>
    <name type="common">Lactobacillus viridescens</name>
    <dbReference type="NCBI Taxonomy" id="1629"/>
    <lineage>
        <taxon>Bacteria</taxon>
        <taxon>Bacillati</taxon>
        <taxon>Bacillota</taxon>
        <taxon>Bacilli</taxon>
        <taxon>Lactobacillales</taxon>
        <taxon>Lactobacillaceae</taxon>
        <taxon>Weissella</taxon>
    </lineage>
</organism>
<keyword evidence="1" id="KW-1133">Transmembrane helix</keyword>
<sequence length="60" mass="7024">MKRTNYAGLIDEQYEGQTVVLDGWVQKRRDLGGLILLIYVTVKALSNWLSLMRFRKKPLK</sequence>
<name>A0A380P902_WEIVI</name>
<dbReference type="AlphaFoldDB" id="A0A380P902"/>
<keyword evidence="1" id="KW-0472">Membrane</keyword>
<gene>
    <name evidence="2" type="primary">aspS_1</name>
    <name evidence="2" type="ORF">NCTC13645_02468</name>
</gene>
<proteinExistence type="predicted"/>
<evidence type="ECO:0000256" key="1">
    <source>
        <dbReference type="SAM" id="Phobius"/>
    </source>
</evidence>
<dbReference type="EC" id="6.1.1.12" evidence="2"/>
<dbReference type="InterPro" id="IPR012340">
    <property type="entry name" value="NA-bd_OB-fold"/>
</dbReference>
<protein>
    <submittedName>
        <fullName evidence="2">Aspartate--tRNA ligase</fullName>
        <ecNumber evidence="2">6.1.1.12</ecNumber>
    </submittedName>
</protein>
<dbReference type="EMBL" id="UHIV01000007">
    <property type="protein sequence ID" value="SUP61314.1"/>
    <property type="molecule type" value="Genomic_DNA"/>
</dbReference>
<dbReference type="Gene3D" id="2.40.50.140">
    <property type="entry name" value="Nucleic acid-binding proteins"/>
    <property type="match status" value="1"/>
</dbReference>
<dbReference type="Proteomes" id="UP000254621">
    <property type="component" value="Unassembled WGS sequence"/>
</dbReference>
<reference evidence="2 3" key="1">
    <citation type="submission" date="2018-06" db="EMBL/GenBank/DDBJ databases">
        <authorList>
            <consortium name="Pathogen Informatics"/>
            <person name="Doyle S."/>
        </authorList>
    </citation>
    <scope>NUCLEOTIDE SEQUENCE [LARGE SCALE GENOMIC DNA]</scope>
    <source>
        <strain evidence="2 3">NCTC13645</strain>
    </source>
</reference>
<dbReference type="GO" id="GO:0004815">
    <property type="term" value="F:aspartate-tRNA ligase activity"/>
    <property type="evidence" value="ECO:0007669"/>
    <property type="project" value="UniProtKB-EC"/>
</dbReference>
<dbReference type="SUPFAM" id="SSF50249">
    <property type="entry name" value="Nucleic acid-binding proteins"/>
    <property type="match status" value="1"/>
</dbReference>
<feature type="transmembrane region" description="Helical" evidence="1">
    <location>
        <begin position="31"/>
        <end position="51"/>
    </location>
</feature>
<keyword evidence="2" id="KW-0436">Ligase</keyword>
<accession>A0A380P902</accession>